<dbReference type="RefSeq" id="WP_175613990.1">
    <property type="nucleotide sequence ID" value="NZ_FTMP01000012.1"/>
</dbReference>
<reference evidence="1 2" key="1">
    <citation type="submission" date="2017-01" db="EMBL/GenBank/DDBJ databases">
        <authorList>
            <person name="Mah S.A."/>
            <person name="Swanson W.J."/>
            <person name="Moy G.W."/>
            <person name="Vacquier V.D."/>
        </authorList>
    </citation>
    <scope>NUCLEOTIDE SEQUENCE [LARGE SCALE GENOMIC DNA]</scope>
    <source>
        <strain evidence="1 2">RU36E</strain>
    </source>
</reference>
<dbReference type="EMBL" id="FTMP01000012">
    <property type="protein sequence ID" value="SIQ99597.1"/>
    <property type="molecule type" value="Genomic_DNA"/>
</dbReference>
<evidence type="ECO:0000313" key="1">
    <source>
        <dbReference type="EMBL" id="SIQ99597.1"/>
    </source>
</evidence>
<sequence>MTEVINLTKFKATAELERFGVRDLRSWSEFQEIRNLLFFPAPPTQEQVAKRVERLAAIAVKESEKTGATTVLVSCPPWMMQPLCRELIYFNLTPVVSFTKKTNDEGLSVVALVNAA</sequence>
<accession>A0A1N6XBE3</accession>
<proteinExistence type="predicted"/>
<protein>
    <submittedName>
        <fullName evidence="1">Uncharacterized protein</fullName>
    </submittedName>
</protein>
<dbReference type="Proteomes" id="UP000185841">
    <property type="component" value="Unassembled WGS sequence"/>
</dbReference>
<evidence type="ECO:0000313" key="2">
    <source>
        <dbReference type="Proteomes" id="UP000185841"/>
    </source>
</evidence>
<gene>
    <name evidence="1" type="ORF">SAMN05878282_11270</name>
</gene>
<name>A0A1N6XBE3_AQUAC</name>
<dbReference type="AlphaFoldDB" id="A0A1N6XBE3"/>
<organism evidence="1 2">
    <name type="scientific">Aquipseudomonas alcaligenes</name>
    <name type="common">Pseudomonas alcaligenes</name>
    <dbReference type="NCBI Taxonomy" id="43263"/>
    <lineage>
        <taxon>Bacteria</taxon>
        <taxon>Pseudomonadati</taxon>
        <taxon>Pseudomonadota</taxon>
        <taxon>Gammaproteobacteria</taxon>
        <taxon>Pseudomonadales</taxon>
        <taxon>Pseudomonadaceae</taxon>
        <taxon>Aquipseudomonas</taxon>
    </lineage>
</organism>